<feature type="transmembrane region" description="Helical" evidence="1">
    <location>
        <begin position="137"/>
        <end position="156"/>
    </location>
</feature>
<evidence type="ECO:0000256" key="1">
    <source>
        <dbReference type="SAM" id="Phobius"/>
    </source>
</evidence>
<dbReference type="PROSITE" id="PS51468">
    <property type="entry name" value="VIT"/>
    <property type="match status" value="1"/>
</dbReference>
<feature type="domain" description="VIT" evidence="2">
    <location>
        <begin position="264"/>
        <end position="394"/>
    </location>
</feature>
<sequence>MSYVQEQHAPGKWSFIAAVLFPAVVIIVELVTGLCAEALFDPLPSIGHVLLVAAVPAINWLLWREQRRDTTGSLWLLVGGGAAIVVSAAYALLLLPILPFAAVAILLLGLGLLPFAPFASLFYAFRWTFSLMADRSGSWLYGLAGAAAGLLLLVFVDLPATATYFALNRYEGTPEQQRSAVALTREFGDTDMLLRLAHGDTNRATGLASFLLSSWSNGLSGSDQPRTTAARELYYRVTGTPFSAEASPTDGLGRSRDRRFQWDEDQGGESVGGRVEGLSLISSRLDGSIATADNLGYFEWTFDIGNAGPAQSEGRFTIALPEGAVASRATLWVNGEPREASVARRSAARAAYSAVVSAQRDPLLVTTDGAQRLLIQAFPILPGNSMMLRVGFTAPFDIAPDGRRRLALPAIVERNFAIAPDLRHAVWIESDGPIASPILGGDGVRILRAAIADETLLARRPRIAAPRITAPLERIGQVSGAPGLAPIAIAQRIAPADLAAPGALMLVVDGSTQNRAAASLLSGALDGLPRGLQVGLVIADGERSTVAPAPWSPAQRARFVEVIARSPFAGGEDNVPALIEAVETASAPGSAILWVHGPQPIVFERSRAQLDQWLERASQRPRLIRYQAVAGRALVQSGSRWFDSATEILPSGDPAADLRDAVRKAVGGQGWTVSRDEVPARRAQGSAHIVRLWAAGRIAADDGTKPADQDASIRLAHRLNLVTPLTGAVVLETDKDYGANGLPVPSADDVPTVPEPEVWALLAILVCAGLWLVQRRRVAVFG</sequence>
<reference evidence="3 4" key="1">
    <citation type="submission" date="2018-03" db="EMBL/GenBank/DDBJ databases">
        <title>The draft genome of Sphingosinicella sp. GL-C-18.</title>
        <authorList>
            <person name="Liu L."/>
            <person name="Li L."/>
            <person name="Liang L."/>
            <person name="Zhang X."/>
            <person name="Wang T."/>
        </authorList>
    </citation>
    <scope>NUCLEOTIDE SEQUENCE [LARGE SCALE GENOMIC DNA]</scope>
    <source>
        <strain evidence="3 4">GL-C-18</strain>
    </source>
</reference>
<accession>A0A2P7QZI0</accession>
<comment type="caution">
    <text evidence="3">The sequence shown here is derived from an EMBL/GenBank/DDBJ whole genome shotgun (WGS) entry which is preliminary data.</text>
</comment>
<organism evidence="3 4">
    <name type="scientific">Allosphingosinicella deserti</name>
    <dbReference type="NCBI Taxonomy" id="2116704"/>
    <lineage>
        <taxon>Bacteria</taxon>
        <taxon>Pseudomonadati</taxon>
        <taxon>Pseudomonadota</taxon>
        <taxon>Alphaproteobacteria</taxon>
        <taxon>Sphingomonadales</taxon>
        <taxon>Sphingomonadaceae</taxon>
        <taxon>Allosphingosinicella</taxon>
    </lineage>
</organism>
<gene>
    <name evidence="3" type="ORF">C7I55_03120</name>
</gene>
<feature type="transmembrane region" description="Helical" evidence="1">
    <location>
        <begin position="12"/>
        <end position="31"/>
    </location>
</feature>
<keyword evidence="1" id="KW-0472">Membrane</keyword>
<dbReference type="Pfam" id="PF08487">
    <property type="entry name" value="VIT"/>
    <property type="match status" value="1"/>
</dbReference>
<keyword evidence="4" id="KW-1185">Reference proteome</keyword>
<evidence type="ECO:0000313" key="3">
    <source>
        <dbReference type="EMBL" id="PSJ43370.1"/>
    </source>
</evidence>
<dbReference type="RefSeq" id="WP_106511389.1">
    <property type="nucleotide sequence ID" value="NZ_PXYI01000001.1"/>
</dbReference>
<dbReference type="EMBL" id="PXYI01000001">
    <property type="protein sequence ID" value="PSJ43370.1"/>
    <property type="molecule type" value="Genomic_DNA"/>
</dbReference>
<evidence type="ECO:0000313" key="4">
    <source>
        <dbReference type="Proteomes" id="UP000241167"/>
    </source>
</evidence>
<evidence type="ECO:0000259" key="2">
    <source>
        <dbReference type="PROSITE" id="PS51468"/>
    </source>
</evidence>
<dbReference type="Proteomes" id="UP000241167">
    <property type="component" value="Unassembled WGS sequence"/>
</dbReference>
<feature type="transmembrane region" description="Helical" evidence="1">
    <location>
        <begin position="43"/>
        <end position="62"/>
    </location>
</feature>
<feature type="transmembrane region" description="Helical" evidence="1">
    <location>
        <begin position="101"/>
        <end position="125"/>
    </location>
</feature>
<name>A0A2P7QZI0_9SPHN</name>
<feature type="transmembrane region" description="Helical" evidence="1">
    <location>
        <begin position="74"/>
        <end position="95"/>
    </location>
</feature>
<dbReference type="InterPro" id="IPR013694">
    <property type="entry name" value="VIT"/>
</dbReference>
<dbReference type="OrthoDB" id="7592964at2"/>
<protein>
    <recommendedName>
        <fullName evidence="2">VIT domain-containing protein</fullName>
    </recommendedName>
</protein>
<keyword evidence="1" id="KW-1133">Transmembrane helix</keyword>
<dbReference type="AlphaFoldDB" id="A0A2P7QZI0"/>
<proteinExistence type="predicted"/>
<keyword evidence="1" id="KW-0812">Transmembrane</keyword>